<dbReference type="UniPathway" id="UPA00277">
    <property type="reaction ID" value="UER00407"/>
</dbReference>
<dbReference type="EC" id="2.7.7.2" evidence="14"/>
<dbReference type="PIRSF" id="PIRSF004491">
    <property type="entry name" value="FAD_Synth"/>
    <property type="match status" value="1"/>
</dbReference>
<dbReference type="Pfam" id="PF06574">
    <property type="entry name" value="FAD_syn"/>
    <property type="match status" value="1"/>
</dbReference>
<dbReference type="NCBIfam" id="NF004162">
    <property type="entry name" value="PRK05627.1-5"/>
    <property type="match status" value="1"/>
</dbReference>
<dbReference type="InterPro" id="IPR002606">
    <property type="entry name" value="Riboflavin_kinase_bac"/>
</dbReference>
<keyword evidence="6 14" id="KW-0548">Nucleotidyltransferase</keyword>
<dbReference type="EMBL" id="CP011280">
    <property type="protein sequence ID" value="AKC95566.1"/>
    <property type="molecule type" value="Genomic_DNA"/>
</dbReference>
<dbReference type="PATRIC" id="fig|1069640.6.peg.669"/>
<dbReference type="UniPathway" id="UPA00276">
    <property type="reaction ID" value="UER00406"/>
</dbReference>
<keyword evidence="4 14" id="KW-0288">FMN</keyword>
<evidence type="ECO:0000256" key="1">
    <source>
        <dbReference type="ARBA" id="ARBA00004726"/>
    </source>
</evidence>
<dbReference type="AlphaFoldDB" id="A0A0E3ZA13"/>
<dbReference type="InterPro" id="IPR023465">
    <property type="entry name" value="Riboflavin_kinase_dom_sf"/>
</dbReference>
<dbReference type="CDD" id="cd02064">
    <property type="entry name" value="FAD_synthetase_N"/>
    <property type="match status" value="1"/>
</dbReference>
<keyword evidence="5 14" id="KW-0808">Transferase</keyword>
<dbReference type="GO" id="GO:0006747">
    <property type="term" value="P:FAD biosynthetic process"/>
    <property type="evidence" value="ECO:0007669"/>
    <property type="project" value="UniProtKB-UniRule"/>
</dbReference>
<keyword evidence="11" id="KW-0511">Multifunctional enzyme</keyword>
<evidence type="ECO:0000256" key="11">
    <source>
        <dbReference type="ARBA" id="ARBA00023268"/>
    </source>
</evidence>
<evidence type="ECO:0000256" key="9">
    <source>
        <dbReference type="ARBA" id="ARBA00022827"/>
    </source>
</evidence>
<dbReference type="SMART" id="SM00904">
    <property type="entry name" value="Flavokinase"/>
    <property type="match status" value="1"/>
</dbReference>
<dbReference type="HOGENOM" id="CLU_048437_0_2_0"/>
<evidence type="ECO:0000256" key="14">
    <source>
        <dbReference type="PIRNR" id="PIRNR004491"/>
    </source>
</evidence>
<evidence type="ECO:0000259" key="15">
    <source>
        <dbReference type="SMART" id="SM00904"/>
    </source>
</evidence>
<comment type="pathway">
    <text evidence="1 14">Cofactor biosynthesis; FAD biosynthesis; FAD from FMN: step 1/1.</text>
</comment>
<evidence type="ECO:0000256" key="4">
    <source>
        <dbReference type="ARBA" id="ARBA00022643"/>
    </source>
</evidence>
<dbReference type="NCBIfam" id="TIGR00083">
    <property type="entry name" value="ribF"/>
    <property type="match status" value="1"/>
</dbReference>
<dbReference type="EC" id="2.7.1.26" evidence="14"/>
<keyword evidence="10 14" id="KW-0067">ATP-binding</keyword>
<keyword evidence="3 14" id="KW-0285">Flavoprotein</keyword>
<evidence type="ECO:0000256" key="13">
    <source>
        <dbReference type="ARBA" id="ARBA00049494"/>
    </source>
</evidence>
<dbReference type="SUPFAM" id="SSF52374">
    <property type="entry name" value="Nucleotidylyl transferase"/>
    <property type="match status" value="1"/>
</dbReference>
<evidence type="ECO:0000256" key="7">
    <source>
        <dbReference type="ARBA" id="ARBA00022741"/>
    </source>
</evidence>
<sequence>MDRVAILGNFDGVHMGHQRLIKKAIDFAKKNGYETVVYTFSTLPNNKKYIMTVTEKINEIKKLGVDKIFVDDFYNVKNYTPSEFVTEILMHTLKAKKVFCGYNYTFGVNKSGNIHTLSKLIDTTIVDEIKVDDIITSSSVIRSFLEQGNIELANKLLGKAYKISGVVIHGKKLGRTIGFPTANIRPNALKVSIPLGVYGVKLTIDGDEKIYTAIMNIGKNPTVNTTDTITAEANILDFNEDIYGKCITISILKMLRHEKKFDSLEQLKEQISSDKKMWRSIADDYNQN</sequence>
<dbReference type="GO" id="GO:0005524">
    <property type="term" value="F:ATP binding"/>
    <property type="evidence" value="ECO:0007669"/>
    <property type="project" value="UniProtKB-UniRule"/>
</dbReference>
<feature type="domain" description="Riboflavin kinase" evidence="15">
    <location>
        <begin position="156"/>
        <end position="283"/>
    </location>
</feature>
<dbReference type="InterPro" id="IPR023468">
    <property type="entry name" value="Riboflavin_kinase"/>
</dbReference>
<dbReference type="Gene3D" id="3.40.50.620">
    <property type="entry name" value="HUPs"/>
    <property type="match status" value="1"/>
</dbReference>
<evidence type="ECO:0000256" key="10">
    <source>
        <dbReference type="ARBA" id="ARBA00022840"/>
    </source>
</evidence>
<dbReference type="Gene3D" id="2.40.30.30">
    <property type="entry name" value="Riboflavin kinase-like"/>
    <property type="match status" value="1"/>
</dbReference>
<dbReference type="Pfam" id="PF01687">
    <property type="entry name" value="Flavokinase"/>
    <property type="match status" value="1"/>
</dbReference>
<dbReference type="RefSeq" id="WP_046328672.1">
    <property type="nucleotide sequence ID" value="NZ_CP011280.1"/>
</dbReference>
<evidence type="ECO:0000256" key="8">
    <source>
        <dbReference type="ARBA" id="ARBA00022777"/>
    </source>
</evidence>
<dbReference type="GO" id="GO:0008531">
    <property type="term" value="F:riboflavin kinase activity"/>
    <property type="evidence" value="ECO:0007669"/>
    <property type="project" value="UniProtKB-UniRule"/>
</dbReference>
<dbReference type="OrthoDB" id="9803667at2"/>
<dbReference type="GO" id="GO:0003919">
    <property type="term" value="F:FMN adenylyltransferase activity"/>
    <property type="evidence" value="ECO:0007669"/>
    <property type="project" value="UniProtKB-UniRule"/>
</dbReference>
<keyword evidence="8 14" id="KW-0418">Kinase</keyword>
<reference evidence="16 17" key="1">
    <citation type="journal article" date="2012" name="BMC Genomics">
        <title>Genomic sequence analysis and characterization of Sneathia amnii sp. nov.</title>
        <authorList>
            <consortium name="Vaginal Microbiome Consortium (additional members)"/>
            <person name="Harwich M.D.Jr."/>
            <person name="Serrano M.G."/>
            <person name="Fettweis J.M."/>
            <person name="Alves J.M."/>
            <person name="Reimers M.A."/>
            <person name="Buck G.A."/>
            <person name="Jefferson K.K."/>
        </authorList>
    </citation>
    <scope>NUCLEOTIDE SEQUENCE [LARGE SCALE GENOMIC DNA]</scope>
    <source>
        <strain evidence="16 17">SN35</strain>
    </source>
</reference>
<dbReference type="SUPFAM" id="SSF82114">
    <property type="entry name" value="Riboflavin kinase-like"/>
    <property type="match status" value="1"/>
</dbReference>
<dbReference type="GO" id="GO:0009231">
    <property type="term" value="P:riboflavin biosynthetic process"/>
    <property type="evidence" value="ECO:0007669"/>
    <property type="project" value="InterPro"/>
</dbReference>
<comment type="pathway">
    <text evidence="2 14">Cofactor biosynthesis; FMN biosynthesis; FMN from riboflavin (ATP route): step 1/1.</text>
</comment>
<dbReference type="PANTHER" id="PTHR22749:SF6">
    <property type="entry name" value="RIBOFLAVIN KINASE"/>
    <property type="match status" value="1"/>
</dbReference>
<evidence type="ECO:0000256" key="6">
    <source>
        <dbReference type="ARBA" id="ARBA00022695"/>
    </source>
</evidence>
<evidence type="ECO:0000313" key="17">
    <source>
        <dbReference type="Proteomes" id="UP000033103"/>
    </source>
</evidence>
<gene>
    <name evidence="16" type="ORF">VC03_03395</name>
</gene>
<evidence type="ECO:0000256" key="3">
    <source>
        <dbReference type="ARBA" id="ARBA00022630"/>
    </source>
</evidence>
<dbReference type="InterPro" id="IPR015865">
    <property type="entry name" value="Riboflavin_kinase_bac/euk"/>
</dbReference>
<keyword evidence="9 14" id="KW-0274">FAD</keyword>
<dbReference type="InterPro" id="IPR014729">
    <property type="entry name" value="Rossmann-like_a/b/a_fold"/>
</dbReference>
<dbReference type="NCBIfam" id="TIGR00125">
    <property type="entry name" value="cyt_tran_rel"/>
    <property type="match status" value="1"/>
</dbReference>
<keyword evidence="17" id="KW-1185">Reference proteome</keyword>
<evidence type="ECO:0000256" key="2">
    <source>
        <dbReference type="ARBA" id="ARBA00005201"/>
    </source>
</evidence>
<dbReference type="STRING" id="187101.VC03_03395"/>
<accession>A0A0E3ZA13</accession>
<dbReference type="InterPro" id="IPR015864">
    <property type="entry name" value="FAD_synthase"/>
</dbReference>
<proteinExistence type="inferred from homology"/>
<dbReference type="InterPro" id="IPR004821">
    <property type="entry name" value="Cyt_trans-like"/>
</dbReference>
<comment type="catalytic activity">
    <reaction evidence="12 14">
        <text>riboflavin + ATP = FMN + ADP + H(+)</text>
        <dbReference type="Rhea" id="RHEA:14357"/>
        <dbReference type="ChEBI" id="CHEBI:15378"/>
        <dbReference type="ChEBI" id="CHEBI:30616"/>
        <dbReference type="ChEBI" id="CHEBI:57986"/>
        <dbReference type="ChEBI" id="CHEBI:58210"/>
        <dbReference type="ChEBI" id="CHEBI:456216"/>
        <dbReference type="EC" id="2.7.1.26"/>
    </reaction>
</comment>
<evidence type="ECO:0000313" key="16">
    <source>
        <dbReference type="EMBL" id="AKC95566.1"/>
    </source>
</evidence>
<evidence type="ECO:0000256" key="5">
    <source>
        <dbReference type="ARBA" id="ARBA00022679"/>
    </source>
</evidence>
<organism evidence="16 17">
    <name type="scientific">Sneathia vaginalis</name>
    <dbReference type="NCBI Taxonomy" id="187101"/>
    <lineage>
        <taxon>Bacteria</taxon>
        <taxon>Fusobacteriati</taxon>
        <taxon>Fusobacteriota</taxon>
        <taxon>Fusobacteriia</taxon>
        <taxon>Fusobacteriales</taxon>
        <taxon>Leptotrichiaceae</taxon>
        <taxon>Sneathia</taxon>
    </lineage>
</organism>
<evidence type="ECO:0000256" key="12">
    <source>
        <dbReference type="ARBA" id="ARBA00047880"/>
    </source>
</evidence>
<dbReference type="PANTHER" id="PTHR22749">
    <property type="entry name" value="RIBOFLAVIN KINASE/FMN ADENYLYLTRANSFERASE"/>
    <property type="match status" value="1"/>
</dbReference>
<name>A0A0E3ZA13_9FUSO</name>
<comment type="similarity">
    <text evidence="14">Belongs to the ribF family.</text>
</comment>
<dbReference type="GO" id="GO:0009398">
    <property type="term" value="P:FMN biosynthetic process"/>
    <property type="evidence" value="ECO:0007669"/>
    <property type="project" value="UniProtKB-UniRule"/>
</dbReference>
<comment type="catalytic activity">
    <reaction evidence="13 14">
        <text>FMN + ATP + H(+) = FAD + diphosphate</text>
        <dbReference type="Rhea" id="RHEA:17237"/>
        <dbReference type="ChEBI" id="CHEBI:15378"/>
        <dbReference type="ChEBI" id="CHEBI:30616"/>
        <dbReference type="ChEBI" id="CHEBI:33019"/>
        <dbReference type="ChEBI" id="CHEBI:57692"/>
        <dbReference type="ChEBI" id="CHEBI:58210"/>
        <dbReference type="EC" id="2.7.7.2"/>
    </reaction>
</comment>
<dbReference type="Proteomes" id="UP000033103">
    <property type="component" value="Chromosome"/>
</dbReference>
<dbReference type="KEGG" id="sns:VC03_03395"/>
<keyword evidence="7 14" id="KW-0547">Nucleotide-binding</keyword>
<protein>
    <recommendedName>
        <fullName evidence="14">Riboflavin biosynthesis protein</fullName>
    </recommendedName>
    <domain>
        <recommendedName>
            <fullName evidence="14">Riboflavin kinase</fullName>
            <ecNumber evidence="14">2.7.1.26</ecNumber>
        </recommendedName>
        <alternativeName>
            <fullName evidence="14">Flavokinase</fullName>
        </alternativeName>
    </domain>
    <domain>
        <recommendedName>
            <fullName evidence="14">FMN adenylyltransferase</fullName>
            <ecNumber evidence="14">2.7.7.2</ecNumber>
        </recommendedName>
        <alternativeName>
            <fullName evidence="14">FAD pyrophosphorylase</fullName>
        </alternativeName>
        <alternativeName>
            <fullName evidence="14">FAD synthase</fullName>
        </alternativeName>
    </domain>
</protein>